<sequence>MDRNAEIAERRKMIVEGLEISYKKLVEFKRYKNSPLIVGKDQKIIEVPPDEILPTTRYIRKMDSKLKK</sequence>
<evidence type="ECO:0000313" key="1">
    <source>
        <dbReference type="EMBL" id="MDT0651147.1"/>
    </source>
</evidence>
<accession>A0ABU3CY72</accession>
<keyword evidence="2" id="KW-1185">Reference proteome</keyword>
<evidence type="ECO:0000313" key="2">
    <source>
        <dbReference type="Proteomes" id="UP001248819"/>
    </source>
</evidence>
<comment type="caution">
    <text evidence="1">The sequence shown here is derived from an EMBL/GenBank/DDBJ whole genome shotgun (WGS) entry which is preliminary data.</text>
</comment>
<dbReference type="EMBL" id="JAVRHP010000084">
    <property type="protein sequence ID" value="MDT0651147.1"/>
    <property type="molecule type" value="Genomic_DNA"/>
</dbReference>
<organism evidence="1 2">
    <name type="scientific">Autumnicola edwardsiae</name>
    <dbReference type="NCBI Taxonomy" id="3075594"/>
    <lineage>
        <taxon>Bacteria</taxon>
        <taxon>Pseudomonadati</taxon>
        <taxon>Bacteroidota</taxon>
        <taxon>Flavobacteriia</taxon>
        <taxon>Flavobacteriales</taxon>
        <taxon>Flavobacteriaceae</taxon>
        <taxon>Autumnicola</taxon>
    </lineage>
</organism>
<gene>
    <name evidence="1" type="ORF">RM529_13395</name>
</gene>
<name>A0ABU3CY72_9FLAO</name>
<protein>
    <submittedName>
        <fullName evidence="1">Uncharacterized protein</fullName>
    </submittedName>
</protein>
<reference evidence="1 2" key="1">
    <citation type="submission" date="2023-09" db="EMBL/GenBank/DDBJ databases">
        <authorList>
            <person name="Rey-Velasco X."/>
        </authorList>
    </citation>
    <scope>NUCLEOTIDE SEQUENCE [LARGE SCALE GENOMIC DNA]</scope>
    <source>
        <strain evidence="1 2">F297</strain>
    </source>
</reference>
<dbReference type="RefSeq" id="WP_311485286.1">
    <property type="nucleotide sequence ID" value="NZ_JAVRHP010000084.1"/>
</dbReference>
<dbReference type="Proteomes" id="UP001248819">
    <property type="component" value="Unassembled WGS sequence"/>
</dbReference>
<proteinExistence type="predicted"/>